<name>A0A2N7VY54_9BURK</name>
<dbReference type="RefSeq" id="WP_102644481.1">
    <property type="nucleotide sequence ID" value="NZ_PNYA01000004.1"/>
</dbReference>
<keyword evidence="4" id="KW-1185">Reference proteome</keyword>
<accession>A0A2N7VY54</accession>
<evidence type="ECO:0000313" key="4">
    <source>
        <dbReference type="Proteomes" id="UP000235616"/>
    </source>
</evidence>
<evidence type="ECO:0000313" key="3">
    <source>
        <dbReference type="EMBL" id="PMS22081.1"/>
    </source>
</evidence>
<evidence type="ECO:0000259" key="2">
    <source>
        <dbReference type="Pfam" id="PF07906"/>
    </source>
</evidence>
<feature type="compositionally biased region" description="Polar residues" evidence="1">
    <location>
        <begin position="1"/>
        <end position="21"/>
    </location>
</feature>
<dbReference type="Proteomes" id="UP000235616">
    <property type="component" value="Unassembled WGS sequence"/>
</dbReference>
<proteinExistence type="predicted"/>
<gene>
    <name evidence="3" type="ORF">C0Z18_06065</name>
</gene>
<reference evidence="3 4" key="1">
    <citation type="submission" date="2018-01" db="EMBL/GenBank/DDBJ databases">
        <title>Whole genome analyses suggest that Burkholderia sensu lato contains two further novel genera in the rhizoxinica-symbiotica group Mycetohabitans gen. nov., and Trinickia gen. nov.: implications for the evolution of diazotrophy and nodulation in the Burkholderiaceae.</title>
        <authorList>
            <person name="Estrada-de los Santos P."/>
            <person name="Palmer M."/>
            <person name="Chavez-Ramirez B."/>
            <person name="Beukes C."/>
            <person name="Steenkamp E.T."/>
            <person name="Hirsch A.M."/>
            <person name="Manyaka P."/>
            <person name="Maluk M."/>
            <person name="Lafos M."/>
            <person name="Crook M."/>
            <person name="Gross E."/>
            <person name="Simon M.F."/>
            <person name="Bueno dos Reis Junior F."/>
            <person name="Poole P.S."/>
            <person name="Venter S.N."/>
            <person name="James E.K."/>
        </authorList>
    </citation>
    <scope>NUCLEOTIDE SEQUENCE [LARGE SCALE GENOMIC DNA]</scope>
    <source>
        <strain evidence="3 4">GIMN1.004</strain>
    </source>
</reference>
<comment type="caution">
    <text evidence="3">The sequence shown here is derived from an EMBL/GenBank/DDBJ whole genome shotgun (WGS) entry which is preliminary data.</text>
</comment>
<dbReference type="AlphaFoldDB" id="A0A2N7VY54"/>
<organism evidence="3 4">
    <name type="scientific">Trinickia dabaoshanensis</name>
    <dbReference type="NCBI Taxonomy" id="564714"/>
    <lineage>
        <taxon>Bacteria</taxon>
        <taxon>Pseudomonadati</taxon>
        <taxon>Pseudomonadota</taxon>
        <taxon>Betaproteobacteria</taxon>
        <taxon>Burkholderiales</taxon>
        <taxon>Burkholderiaceae</taxon>
        <taxon>Trinickia</taxon>
    </lineage>
</organism>
<sequence>MPLRLTSTARPANADSGSTAATPPAEARGARSTADAGSAQGGFIQGLKQLGRAPVAKAVSKGVEWLRGPSLDLRGHDPAAIQDRAPRSARFLAKVKTVRLPEGTTSAPHWMADLPKLKSVDASGFAGEKLTLRAPKLAKVKVPPATQVENRTNASKKTLVKHVVAGETVGTSTATGQVYLSRGKTRSSDSLNGEVAFPGRRGELIWCRHIAVREILDAQRFDARKEHGVPAMGRTLRQLLDAERSDAENAHRDVPTRPVRRADVRHGLMGTRSRMSRHIDASIETRYHEIKQCSTENALLSHEKWGELIADRFARMPKPGRVSLLLETNKHAMAMFLSAKRVKGRPPGANAMEYVVGFFDPNSMSEHVRVKETDYTKFASLGMKDFIRDADTRAYYYGADREFRTGGPVTSVAEIPNDAFLKQPSEPLYTPGGHRSVNVYLADKDLSHAINRKYLGAMGMPAHTALVEAAKAQPRDRRAAYLQSMRPAFGHFDFEDAVKDLERGGDLDSDSARRLLADLEDGMSNLE</sequence>
<dbReference type="Pfam" id="PF07906">
    <property type="entry name" value="Toxin_15"/>
    <property type="match status" value="1"/>
</dbReference>
<protein>
    <recommendedName>
        <fullName evidence="2">ShET2 enterotoxin N-terminal domain-containing protein</fullName>
    </recommendedName>
</protein>
<dbReference type="InterPro" id="IPR012927">
    <property type="entry name" value="Toxin_15_N"/>
</dbReference>
<evidence type="ECO:0000256" key="1">
    <source>
        <dbReference type="SAM" id="MobiDB-lite"/>
    </source>
</evidence>
<feature type="region of interest" description="Disordered" evidence="1">
    <location>
        <begin position="1"/>
        <end position="38"/>
    </location>
</feature>
<feature type="domain" description="ShET2 enterotoxin N-terminal" evidence="2">
    <location>
        <begin position="271"/>
        <end position="396"/>
    </location>
</feature>
<dbReference type="EMBL" id="PNYA01000004">
    <property type="protein sequence ID" value="PMS22081.1"/>
    <property type="molecule type" value="Genomic_DNA"/>
</dbReference>